<evidence type="ECO:0000313" key="3">
    <source>
        <dbReference type="Proteomes" id="UP000077202"/>
    </source>
</evidence>
<proteinExistence type="predicted"/>
<feature type="region of interest" description="Disordered" evidence="1">
    <location>
        <begin position="61"/>
        <end position="86"/>
    </location>
</feature>
<dbReference type="AlphaFoldDB" id="A0A176VLL7"/>
<comment type="caution">
    <text evidence="2">The sequence shown here is derived from an EMBL/GenBank/DDBJ whole genome shotgun (WGS) entry which is preliminary data.</text>
</comment>
<reference evidence="2" key="1">
    <citation type="submission" date="2016-03" db="EMBL/GenBank/DDBJ databases">
        <title>Mechanisms controlling the formation of the plant cell surface in tip-growing cells are functionally conserved among land plants.</title>
        <authorList>
            <person name="Honkanen S."/>
            <person name="Jones V.A."/>
            <person name="Morieri G."/>
            <person name="Champion C."/>
            <person name="Hetherington A.J."/>
            <person name="Kelly S."/>
            <person name="Saint-Marcoux D."/>
            <person name="Proust H."/>
            <person name="Prescott H."/>
            <person name="Dolan L."/>
        </authorList>
    </citation>
    <scope>NUCLEOTIDE SEQUENCE [LARGE SCALE GENOMIC DNA]</scope>
    <source>
        <tissue evidence="2">Whole gametophyte</tissue>
    </source>
</reference>
<evidence type="ECO:0000313" key="2">
    <source>
        <dbReference type="EMBL" id="OAE21212.1"/>
    </source>
</evidence>
<dbReference type="Proteomes" id="UP000077202">
    <property type="component" value="Unassembled WGS sequence"/>
</dbReference>
<dbReference type="EMBL" id="LVLJ01003523">
    <property type="protein sequence ID" value="OAE21212.1"/>
    <property type="molecule type" value="Genomic_DNA"/>
</dbReference>
<keyword evidence="3" id="KW-1185">Reference proteome</keyword>
<evidence type="ECO:0000256" key="1">
    <source>
        <dbReference type="SAM" id="MobiDB-lite"/>
    </source>
</evidence>
<gene>
    <name evidence="2" type="ORF">AXG93_4012s1430</name>
</gene>
<sequence>MQLSYGRGGSMRESNVDEKVVHSMTDFVKRKRKWDLAGTFDRHFSEPGDSSDLIRRDSLEGQRLKSGSADAESQQQQHCKRWWSPRRRRTAAAAAARSERAMVARWWCDDDDEDDE</sequence>
<organism evidence="2 3">
    <name type="scientific">Marchantia polymorpha subsp. ruderalis</name>
    <dbReference type="NCBI Taxonomy" id="1480154"/>
    <lineage>
        <taxon>Eukaryota</taxon>
        <taxon>Viridiplantae</taxon>
        <taxon>Streptophyta</taxon>
        <taxon>Embryophyta</taxon>
        <taxon>Marchantiophyta</taxon>
        <taxon>Marchantiopsida</taxon>
        <taxon>Marchantiidae</taxon>
        <taxon>Marchantiales</taxon>
        <taxon>Marchantiaceae</taxon>
        <taxon>Marchantia</taxon>
    </lineage>
</organism>
<protein>
    <submittedName>
        <fullName evidence="2">Uncharacterized protein</fullName>
    </submittedName>
</protein>
<name>A0A176VLL7_MARPO</name>
<accession>A0A176VLL7</accession>